<dbReference type="CDD" id="cd00432">
    <property type="entry name" value="Ribosomal_L18_L5e"/>
    <property type="match status" value="1"/>
</dbReference>
<dbReference type="InterPro" id="IPR004389">
    <property type="entry name" value="Ribosomal_uL18_bac-type"/>
</dbReference>
<evidence type="ECO:0000256" key="4">
    <source>
        <dbReference type="ARBA" id="ARBA00022980"/>
    </source>
</evidence>
<dbReference type="STRING" id="307507.A0A2V0PB77"/>
<dbReference type="FunCoup" id="A0A2V0PB77">
    <property type="interactions" value="546"/>
</dbReference>
<dbReference type="NCBIfam" id="TIGR00060">
    <property type="entry name" value="L18_bact"/>
    <property type="match status" value="1"/>
</dbReference>
<dbReference type="GO" id="GO:1990904">
    <property type="term" value="C:ribonucleoprotein complex"/>
    <property type="evidence" value="ECO:0007669"/>
    <property type="project" value="UniProtKB-KW"/>
</dbReference>
<name>A0A2V0PB77_9CHLO</name>
<dbReference type="SUPFAM" id="SSF53137">
    <property type="entry name" value="Translational machinery components"/>
    <property type="match status" value="1"/>
</dbReference>
<dbReference type="EMBL" id="BDRX01000076">
    <property type="protein sequence ID" value="GBF96192.1"/>
    <property type="molecule type" value="Genomic_DNA"/>
</dbReference>
<evidence type="ECO:0000256" key="2">
    <source>
        <dbReference type="ARBA" id="ARBA00022730"/>
    </source>
</evidence>
<comment type="similarity">
    <text evidence="1">Belongs to the universal ribosomal protein uL18 family.</text>
</comment>
<keyword evidence="2" id="KW-0699">rRNA-binding</keyword>
<dbReference type="HAMAP" id="MF_01337_B">
    <property type="entry name" value="Ribosomal_uL18_B"/>
    <property type="match status" value="1"/>
</dbReference>
<dbReference type="Proteomes" id="UP000247498">
    <property type="component" value="Unassembled WGS sequence"/>
</dbReference>
<dbReference type="InterPro" id="IPR057268">
    <property type="entry name" value="Ribosomal_L18"/>
</dbReference>
<evidence type="ECO:0000313" key="9">
    <source>
        <dbReference type="Proteomes" id="UP000247498"/>
    </source>
</evidence>
<evidence type="ECO:0000256" key="1">
    <source>
        <dbReference type="ARBA" id="ARBA00007116"/>
    </source>
</evidence>
<dbReference type="OrthoDB" id="1932324at2759"/>
<evidence type="ECO:0000256" key="6">
    <source>
        <dbReference type="ARBA" id="ARBA00035303"/>
    </source>
</evidence>
<accession>A0A2V0PB77</accession>
<reference evidence="8 9" key="1">
    <citation type="journal article" date="2018" name="Sci. Rep.">
        <title>Raphidocelis subcapitata (=Pseudokirchneriella subcapitata) provides an insight into genome evolution and environmental adaptations in the Sphaeropleales.</title>
        <authorList>
            <person name="Suzuki S."/>
            <person name="Yamaguchi H."/>
            <person name="Nakajima N."/>
            <person name="Kawachi M."/>
        </authorList>
    </citation>
    <scope>NUCLEOTIDE SEQUENCE [LARGE SCALE GENOMIC DNA]</scope>
    <source>
        <strain evidence="8 9">NIES-35</strain>
    </source>
</reference>
<dbReference type="Gene3D" id="3.30.420.100">
    <property type="match status" value="1"/>
</dbReference>
<proteinExistence type="inferred from homology"/>
<protein>
    <recommendedName>
        <fullName evidence="6">Large ribosomal subunit protein uL18c</fullName>
    </recommendedName>
    <alternativeName>
        <fullName evidence="7">CL18</fullName>
    </alternativeName>
</protein>
<comment type="caution">
    <text evidence="8">The sequence shown here is derived from an EMBL/GenBank/DDBJ whole genome shotgun (WGS) entry which is preliminary data.</text>
</comment>
<dbReference type="FunFam" id="3.30.420.100:FF:000001">
    <property type="entry name" value="50S ribosomal protein L18"/>
    <property type="match status" value="1"/>
</dbReference>
<dbReference type="PANTHER" id="PTHR12899">
    <property type="entry name" value="39S RIBOSOMAL PROTEIN L18, MITOCHONDRIAL"/>
    <property type="match status" value="1"/>
</dbReference>
<dbReference type="GO" id="GO:0005840">
    <property type="term" value="C:ribosome"/>
    <property type="evidence" value="ECO:0007669"/>
    <property type="project" value="UniProtKB-KW"/>
</dbReference>
<keyword evidence="9" id="KW-1185">Reference proteome</keyword>
<evidence type="ECO:0000256" key="3">
    <source>
        <dbReference type="ARBA" id="ARBA00022884"/>
    </source>
</evidence>
<keyword evidence="3" id="KW-0694">RNA-binding</keyword>
<sequence>MFSSSLQRSGLVARAAPSTGRAFVPVVAKATDHTRKSRTAKRHFSIRKKISGTTERPRLAVYRSNQHIYAQVIDDTRSVTLASASTLTPEVKSAVEGNGATVSAAQAVGKKVAELAKAAGVEKVAFDRGGFTYHGRIQALADAAREAGLSF</sequence>
<dbReference type="GO" id="GO:0003735">
    <property type="term" value="F:structural constituent of ribosome"/>
    <property type="evidence" value="ECO:0007669"/>
    <property type="project" value="InterPro"/>
</dbReference>
<evidence type="ECO:0000313" key="8">
    <source>
        <dbReference type="EMBL" id="GBF96192.1"/>
    </source>
</evidence>
<gene>
    <name evidence="8" type="ORF">Rsub_08737</name>
</gene>
<dbReference type="GO" id="GO:0008097">
    <property type="term" value="F:5S rRNA binding"/>
    <property type="evidence" value="ECO:0007669"/>
    <property type="project" value="TreeGrafter"/>
</dbReference>
<evidence type="ECO:0000256" key="5">
    <source>
        <dbReference type="ARBA" id="ARBA00023274"/>
    </source>
</evidence>
<dbReference type="GO" id="GO:0005737">
    <property type="term" value="C:cytoplasm"/>
    <property type="evidence" value="ECO:0007669"/>
    <property type="project" value="UniProtKB-ARBA"/>
</dbReference>
<keyword evidence="5" id="KW-0687">Ribonucleoprotein</keyword>
<dbReference type="InParanoid" id="A0A2V0PB77"/>
<keyword evidence="4 8" id="KW-0689">Ribosomal protein</keyword>
<organism evidence="8 9">
    <name type="scientific">Raphidocelis subcapitata</name>
    <dbReference type="NCBI Taxonomy" id="307507"/>
    <lineage>
        <taxon>Eukaryota</taxon>
        <taxon>Viridiplantae</taxon>
        <taxon>Chlorophyta</taxon>
        <taxon>core chlorophytes</taxon>
        <taxon>Chlorophyceae</taxon>
        <taxon>CS clade</taxon>
        <taxon>Sphaeropleales</taxon>
        <taxon>Selenastraceae</taxon>
        <taxon>Raphidocelis</taxon>
    </lineage>
</organism>
<dbReference type="AlphaFoldDB" id="A0A2V0PB77"/>
<evidence type="ECO:0000256" key="7">
    <source>
        <dbReference type="ARBA" id="ARBA00082729"/>
    </source>
</evidence>
<dbReference type="PANTHER" id="PTHR12899:SF3">
    <property type="entry name" value="LARGE RIBOSOMAL SUBUNIT PROTEIN UL18M"/>
    <property type="match status" value="1"/>
</dbReference>
<dbReference type="InterPro" id="IPR005484">
    <property type="entry name" value="Ribosomal_uL18_bac/plant/anim"/>
</dbReference>
<dbReference type="GO" id="GO:0006412">
    <property type="term" value="P:translation"/>
    <property type="evidence" value="ECO:0007669"/>
    <property type="project" value="InterPro"/>
</dbReference>
<dbReference type="Pfam" id="PF00861">
    <property type="entry name" value="Ribosomal_L18p"/>
    <property type="match status" value="1"/>
</dbReference>